<keyword evidence="2" id="KW-1133">Transmembrane helix</keyword>
<proteinExistence type="predicted"/>
<evidence type="ECO:0000313" key="5">
    <source>
        <dbReference type="Proteomes" id="UP000004594"/>
    </source>
</evidence>
<feature type="compositionally biased region" description="Acidic residues" evidence="1">
    <location>
        <begin position="188"/>
        <end position="205"/>
    </location>
</feature>
<dbReference type="AlphaFoldDB" id="E4L9T6"/>
<dbReference type="CDD" id="cd16896">
    <property type="entry name" value="LT_Slt70-like"/>
    <property type="match status" value="1"/>
</dbReference>
<dbReference type="RefSeq" id="WP_007555029.1">
    <property type="nucleotide sequence ID" value="NZ_AENT01000025.1"/>
</dbReference>
<organism evidence="4 5">
    <name type="scientific">Dialister micraerophilus UPII 345-E</name>
    <dbReference type="NCBI Taxonomy" id="910314"/>
    <lineage>
        <taxon>Bacteria</taxon>
        <taxon>Bacillati</taxon>
        <taxon>Bacillota</taxon>
        <taxon>Negativicutes</taxon>
        <taxon>Veillonellales</taxon>
        <taxon>Veillonellaceae</taxon>
        <taxon>Dialister</taxon>
    </lineage>
</organism>
<sequence>MKRHKKSNVRQNHIKRGVRLFTVLLFIGIVLFSIFLHNYLSRPAPEIRMIITEYAHKYRVQRHLVEAVMHAESKFDQKAVSHVGAVGMMQLMPKTAEWIAQEGELQYTDLKEPRQNIMLGTWYIDYLLKKYHNNEVLALAAYNAGRGNVDEWITEYGWKDDFTNIKEIPFPETREFVKLVVETRDRLDEEENTEEQEEVENEQHK</sequence>
<keyword evidence="2" id="KW-0812">Transmembrane</keyword>
<evidence type="ECO:0000313" key="4">
    <source>
        <dbReference type="EMBL" id="EFR42451.1"/>
    </source>
</evidence>
<comment type="caution">
    <text evidence="4">The sequence shown here is derived from an EMBL/GenBank/DDBJ whole genome shotgun (WGS) entry which is preliminary data.</text>
</comment>
<dbReference type="OrthoDB" id="9815002at2"/>
<feature type="region of interest" description="Disordered" evidence="1">
    <location>
        <begin position="186"/>
        <end position="205"/>
    </location>
</feature>
<name>E4L9T6_9FIRM</name>
<dbReference type="InterPro" id="IPR023346">
    <property type="entry name" value="Lysozyme-like_dom_sf"/>
</dbReference>
<gene>
    <name evidence="4" type="ORF">HMPREF9220_0084</name>
</gene>
<keyword evidence="2" id="KW-0472">Membrane</keyword>
<protein>
    <submittedName>
        <fullName evidence="4">Transglycosylase SLT domain protein</fullName>
    </submittedName>
</protein>
<evidence type="ECO:0000256" key="1">
    <source>
        <dbReference type="SAM" id="MobiDB-lite"/>
    </source>
</evidence>
<feature type="domain" description="Transglycosylase SLT" evidence="3">
    <location>
        <begin position="50"/>
        <end position="162"/>
    </location>
</feature>
<accession>E4L9T6</accession>
<dbReference type="Pfam" id="PF01464">
    <property type="entry name" value="SLT"/>
    <property type="match status" value="1"/>
</dbReference>
<dbReference type="eggNOG" id="COG0741">
    <property type="taxonomic scope" value="Bacteria"/>
</dbReference>
<dbReference type="Proteomes" id="UP000004594">
    <property type="component" value="Unassembled WGS sequence"/>
</dbReference>
<reference evidence="4 5" key="1">
    <citation type="submission" date="2010-11" db="EMBL/GenBank/DDBJ databases">
        <authorList>
            <person name="Durkin A.S."/>
            <person name="Madupu R."/>
            <person name="Torralba M."/>
            <person name="Gillis M."/>
            <person name="Methe B."/>
            <person name="Sutton G."/>
            <person name="Nelson K.E."/>
        </authorList>
    </citation>
    <scope>NUCLEOTIDE SEQUENCE [LARGE SCALE GENOMIC DNA]</scope>
    <source>
        <strain evidence="4 5">UPII 345-E</strain>
    </source>
</reference>
<dbReference type="SUPFAM" id="SSF53955">
    <property type="entry name" value="Lysozyme-like"/>
    <property type="match status" value="1"/>
</dbReference>
<evidence type="ECO:0000259" key="3">
    <source>
        <dbReference type="Pfam" id="PF01464"/>
    </source>
</evidence>
<dbReference type="Gene3D" id="1.10.530.10">
    <property type="match status" value="1"/>
</dbReference>
<dbReference type="InterPro" id="IPR008258">
    <property type="entry name" value="Transglycosylase_SLT_dom_1"/>
</dbReference>
<dbReference type="PANTHER" id="PTHR37423:SF2">
    <property type="entry name" value="MEMBRANE-BOUND LYTIC MUREIN TRANSGLYCOSYLASE C"/>
    <property type="match status" value="1"/>
</dbReference>
<feature type="transmembrane region" description="Helical" evidence="2">
    <location>
        <begin position="20"/>
        <end position="40"/>
    </location>
</feature>
<evidence type="ECO:0000256" key="2">
    <source>
        <dbReference type="SAM" id="Phobius"/>
    </source>
</evidence>
<dbReference type="PANTHER" id="PTHR37423">
    <property type="entry name" value="SOLUBLE LYTIC MUREIN TRANSGLYCOSYLASE-RELATED"/>
    <property type="match status" value="1"/>
</dbReference>
<dbReference type="EMBL" id="AENT01000025">
    <property type="protein sequence ID" value="EFR42451.1"/>
    <property type="molecule type" value="Genomic_DNA"/>
</dbReference>